<dbReference type="Pfam" id="PF07963">
    <property type="entry name" value="N_methyl"/>
    <property type="match status" value="1"/>
</dbReference>
<evidence type="ECO:0000313" key="1">
    <source>
        <dbReference type="EMBL" id="AKN20878.1"/>
    </source>
</evidence>
<organism evidence="1">
    <name type="scientific">Aeromonas salmonicida</name>
    <dbReference type="NCBI Taxonomy" id="645"/>
    <lineage>
        <taxon>Bacteria</taxon>
        <taxon>Pseudomonadati</taxon>
        <taxon>Pseudomonadota</taxon>
        <taxon>Gammaproteobacteria</taxon>
        <taxon>Aeromonadales</taxon>
        <taxon>Aeromonadaceae</taxon>
        <taxon>Aeromonas</taxon>
    </lineage>
</organism>
<sequence length="235" mass="27191">MKSKSIESGFTLVELLVTILIFSFSISIMLAGLDQGRLAWSTLNKKVESVSNLQDRYSWLSMLFSDATATQFSNEYGEAVPFFYGDKDSVKLLSNSPILNGPGNYSSIVIWFEKSDYGYSLFYAEKSNSDPYYNSDEVDKDFRKLELIKLINTYEIRYLAPIHMPVDGTNIPIEDKIFFRYNPTWLDFFYSKKETSMPMLVNIKMSFLNKSNIDWYFPVTAYSTSSHIDDEVYKK</sequence>
<proteinExistence type="predicted"/>
<accession>A0A0H3YHH7</accession>
<dbReference type="RefSeq" id="WP_011898528.1">
    <property type="nucleotide sequence ID" value="NZ_CAWRDK010000010.1"/>
</dbReference>
<dbReference type="EMBL" id="KR704893">
    <property type="protein sequence ID" value="AKN20878.1"/>
    <property type="molecule type" value="Genomic_DNA"/>
</dbReference>
<name>A0A0H3YHH7_AERSA</name>
<dbReference type="InterPro" id="IPR012902">
    <property type="entry name" value="N_methyl_site"/>
</dbReference>
<reference evidence="1" key="1">
    <citation type="journal article" date="2015" name="Mar. Drugs">
        <title>Functional Genomics of the Aeromonas salmonicida Lipopolysaccharide O-Antigen and A-Layer from Typical and Atypical Strains.</title>
        <authorList>
            <person name="Merino S."/>
            <person name="de Mendoza E."/>
            <person name="Canals R."/>
            <person name="Tomas J.M."/>
        </authorList>
    </citation>
    <scope>NUCLEOTIDE SEQUENCE</scope>
    <source>
        <strain evidence="1">A450</strain>
    </source>
</reference>
<dbReference type="NCBIfam" id="TIGR02532">
    <property type="entry name" value="IV_pilin_GFxxxE"/>
    <property type="match status" value="1"/>
</dbReference>
<dbReference type="AlphaFoldDB" id="A0A0H3YHH7"/>
<protein>
    <submittedName>
        <fullName evidence="1">SpsJ</fullName>
    </submittedName>
</protein>